<protein>
    <submittedName>
        <fullName evidence="1">Uncharacterized protein</fullName>
    </submittedName>
</protein>
<proteinExistence type="predicted"/>
<dbReference type="AlphaFoldDB" id="A0A941W2J3"/>
<name>A0A941W2J3_9BACT</name>
<organism evidence="1 2">
    <name type="scientific">Candidatus Scalindua arabica</name>
    <dbReference type="NCBI Taxonomy" id="1127984"/>
    <lineage>
        <taxon>Bacteria</taxon>
        <taxon>Pseudomonadati</taxon>
        <taxon>Planctomycetota</taxon>
        <taxon>Candidatus Brocadiia</taxon>
        <taxon>Candidatus Brocadiales</taxon>
        <taxon>Candidatus Scalinduaceae</taxon>
        <taxon>Candidatus Scalindua</taxon>
    </lineage>
</organism>
<evidence type="ECO:0000313" key="2">
    <source>
        <dbReference type="Proteomes" id="UP000722750"/>
    </source>
</evidence>
<gene>
    <name evidence="1" type="ORF">MAG551_01454</name>
</gene>
<evidence type="ECO:0000313" key="1">
    <source>
        <dbReference type="EMBL" id="MBS1258395.1"/>
    </source>
</evidence>
<dbReference type="Proteomes" id="UP000722750">
    <property type="component" value="Unassembled WGS sequence"/>
</dbReference>
<accession>A0A941W2J3</accession>
<reference evidence="1" key="1">
    <citation type="journal article" date="2021" name="ISME J.">
        <title>Fine-scale metabolic discontinuity in a stratified prokaryote microbiome of a Red Sea deep halocline.</title>
        <authorList>
            <person name="Michoud G."/>
            <person name="Ngugi D.K."/>
            <person name="Barozzi A."/>
            <person name="Merlino G."/>
            <person name="Calleja M.L."/>
            <person name="Delgado-Huertas A."/>
            <person name="Moran X.A.G."/>
            <person name="Daffonchio D."/>
        </authorList>
    </citation>
    <scope>NUCLEOTIDE SEQUENCE</scope>
    <source>
        <strain evidence="1">SuakinDeep_MAG55_1</strain>
    </source>
</reference>
<comment type="caution">
    <text evidence="1">The sequence shown here is derived from an EMBL/GenBank/DDBJ whole genome shotgun (WGS) entry which is preliminary data.</text>
</comment>
<sequence>MIKLEINDDQKGKVMDVVKSAISAEVRRMEIGLKKTNAQIEKLEKKYNTSSGIFLRDFRAEDLKDGDREYVQWTGELKIRERIMDELNKLKDIEYVAH</sequence>
<dbReference type="EMBL" id="JAANXD010000059">
    <property type="protein sequence ID" value="MBS1258395.1"/>
    <property type="molecule type" value="Genomic_DNA"/>
</dbReference>